<sequence>MFGEAVRSLSNSRMELLDLYQFVVGYLLPFSYLMRHKFSIFRLFLADLIITPFPPAF</sequence>
<name>A0A0A9HTF8_ARUDO</name>
<reference evidence="1" key="2">
    <citation type="journal article" date="2015" name="Data Brief">
        <title>Shoot transcriptome of the giant reed, Arundo donax.</title>
        <authorList>
            <person name="Barrero R.A."/>
            <person name="Guerrero F.D."/>
            <person name="Moolhuijzen P."/>
            <person name="Goolsby J.A."/>
            <person name="Tidwell J."/>
            <person name="Bellgard S.E."/>
            <person name="Bellgard M.I."/>
        </authorList>
    </citation>
    <scope>NUCLEOTIDE SEQUENCE</scope>
    <source>
        <tissue evidence="1">Shoot tissue taken approximately 20 cm above the soil surface</tissue>
    </source>
</reference>
<organism evidence="1">
    <name type="scientific">Arundo donax</name>
    <name type="common">Giant reed</name>
    <name type="synonym">Donax arundinaceus</name>
    <dbReference type="NCBI Taxonomy" id="35708"/>
    <lineage>
        <taxon>Eukaryota</taxon>
        <taxon>Viridiplantae</taxon>
        <taxon>Streptophyta</taxon>
        <taxon>Embryophyta</taxon>
        <taxon>Tracheophyta</taxon>
        <taxon>Spermatophyta</taxon>
        <taxon>Magnoliopsida</taxon>
        <taxon>Liliopsida</taxon>
        <taxon>Poales</taxon>
        <taxon>Poaceae</taxon>
        <taxon>PACMAD clade</taxon>
        <taxon>Arundinoideae</taxon>
        <taxon>Arundineae</taxon>
        <taxon>Arundo</taxon>
    </lineage>
</organism>
<dbReference type="AlphaFoldDB" id="A0A0A9HTF8"/>
<proteinExistence type="predicted"/>
<dbReference type="EMBL" id="GBRH01161703">
    <property type="protein sequence ID" value="JAE36193.1"/>
    <property type="molecule type" value="Transcribed_RNA"/>
</dbReference>
<evidence type="ECO:0000313" key="1">
    <source>
        <dbReference type="EMBL" id="JAE36193.1"/>
    </source>
</evidence>
<protein>
    <submittedName>
        <fullName evidence="1">Uncharacterized protein</fullName>
    </submittedName>
</protein>
<reference evidence="1" key="1">
    <citation type="submission" date="2014-09" db="EMBL/GenBank/DDBJ databases">
        <authorList>
            <person name="Magalhaes I.L.F."/>
            <person name="Oliveira U."/>
            <person name="Santos F.R."/>
            <person name="Vidigal T.H.D.A."/>
            <person name="Brescovit A.D."/>
            <person name="Santos A.J."/>
        </authorList>
    </citation>
    <scope>NUCLEOTIDE SEQUENCE</scope>
    <source>
        <tissue evidence="1">Shoot tissue taken approximately 20 cm above the soil surface</tissue>
    </source>
</reference>
<accession>A0A0A9HTF8</accession>